<comment type="subcellular location">
    <subcellularLocation>
        <location evidence="1">Cell membrane</location>
        <topology evidence="1">Multi-pass membrane protein</topology>
    </subcellularLocation>
</comment>
<evidence type="ECO:0000313" key="9">
    <source>
        <dbReference type="Proteomes" id="UP000318733"/>
    </source>
</evidence>
<evidence type="ECO:0000259" key="7">
    <source>
        <dbReference type="Pfam" id="PF12698"/>
    </source>
</evidence>
<dbReference type="PANTHER" id="PTHR30294:SF38">
    <property type="entry name" value="TRANSPORT PERMEASE PROTEIN"/>
    <property type="match status" value="1"/>
</dbReference>
<sequence length="430" mass="47226">MFKLWISIKKDVRILLRDKVGISLMFVMPIILVVVVTSIQNSTFQLVNKNKLPIVICNTDTGKASTQFIESVGKIGLFTVTQIPKEKAKTITDEMHGKDALLGIVIPSNFSSEVDKKAKSASDKAMVAFSGQADSIKTIAKSTKTNEIDPLTLYYNPVLQESLRFSIQGAIGSCLQLVQTRETLRTLYYASNEKELPKSLEDEMLNSNTTINMLPVSKDGTRTTPNASQHNVPSWTIFAMFFVIMSLGGSVVREKVSGSFIRLKTLPTNYLVGLLSKQITYLAVTLLQAAVIFSMGMLLFPYLGLPALNLPSDLFALFLVTLVCGWCAVSYSICVGVFSETQEQSNGFGAVSIVILACVGGLMVPSFAMQGLAKTMANFSPMHWVLQAYYTLFLEGGKLKDVLNNIGSLFIITVVIQFITYLGLKRKNLI</sequence>
<name>A0A556MHJ8_9SPHI</name>
<organism evidence="8 9">
    <name type="scientific">Mucilaginibacter corticis</name>
    <dbReference type="NCBI Taxonomy" id="2597670"/>
    <lineage>
        <taxon>Bacteria</taxon>
        <taxon>Pseudomonadati</taxon>
        <taxon>Bacteroidota</taxon>
        <taxon>Sphingobacteriia</taxon>
        <taxon>Sphingobacteriales</taxon>
        <taxon>Sphingobacteriaceae</taxon>
        <taxon>Mucilaginibacter</taxon>
    </lineage>
</organism>
<dbReference type="RefSeq" id="WP_144249424.1">
    <property type="nucleotide sequence ID" value="NZ_VLPK01000003.1"/>
</dbReference>
<dbReference type="GO" id="GO:0005886">
    <property type="term" value="C:plasma membrane"/>
    <property type="evidence" value="ECO:0007669"/>
    <property type="project" value="UniProtKB-SubCell"/>
</dbReference>
<dbReference type="InterPro" id="IPR013525">
    <property type="entry name" value="ABC2_TM"/>
</dbReference>
<dbReference type="Gene3D" id="3.40.1710.10">
    <property type="entry name" value="abc type-2 transporter like domain"/>
    <property type="match status" value="1"/>
</dbReference>
<dbReference type="OrthoDB" id="266913at2"/>
<dbReference type="AlphaFoldDB" id="A0A556MHJ8"/>
<reference evidence="8 9" key="1">
    <citation type="submission" date="2019-07" db="EMBL/GenBank/DDBJ databases">
        <authorList>
            <person name="Huq M.A."/>
        </authorList>
    </citation>
    <scope>NUCLEOTIDE SEQUENCE [LARGE SCALE GENOMIC DNA]</scope>
    <source>
        <strain evidence="8 9">MAH-19</strain>
    </source>
</reference>
<dbReference type="EMBL" id="VLPK01000003">
    <property type="protein sequence ID" value="TSJ39387.1"/>
    <property type="molecule type" value="Genomic_DNA"/>
</dbReference>
<gene>
    <name evidence="8" type="ORF">FO440_16700</name>
</gene>
<evidence type="ECO:0000256" key="3">
    <source>
        <dbReference type="ARBA" id="ARBA00022692"/>
    </source>
</evidence>
<feature type="transmembrane region" description="Helical" evidence="6">
    <location>
        <begin position="350"/>
        <end position="373"/>
    </location>
</feature>
<dbReference type="PANTHER" id="PTHR30294">
    <property type="entry name" value="MEMBRANE COMPONENT OF ABC TRANSPORTER YHHJ-RELATED"/>
    <property type="match status" value="1"/>
</dbReference>
<evidence type="ECO:0000256" key="5">
    <source>
        <dbReference type="ARBA" id="ARBA00023136"/>
    </source>
</evidence>
<comment type="caution">
    <text evidence="8">The sequence shown here is derived from an EMBL/GenBank/DDBJ whole genome shotgun (WGS) entry which is preliminary data.</text>
</comment>
<evidence type="ECO:0000256" key="2">
    <source>
        <dbReference type="ARBA" id="ARBA00022475"/>
    </source>
</evidence>
<dbReference type="Proteomes" id="UP000318733">
    <property type="component" value="Unassembled WGS sequence"/>
</dbReference>
<dbReference type="InterPro" id="IPR051449">
    <property type="entry name" value="ABC-2_transporter_component"/>
</dbReference>
<feature type="transmembrane region" description="Helical" evidence="6">
    <location>
        <begin position="315"/>
        <end position="338"/>
    </location>
</feature>
<evidence type="ECO:0000313" key="8">
    <source>
        <dbReference type="EMBL" id="TSJ39387.1"/>
    </source>
</evidence>
<protein>
    <submittedName>
        <fullName evidence="8">ABC transporter permease</fullName>
    </submittedName>
</protein>
<feature type="transmembrane region" description="Helical" evidence="6">
    <location>
        <begin position="279"/>
        <end position="303"/>
    </location>
</feature>
<keyword evidence="4 6" id="KW-1133">Transmembrane helix</keyword>
<evidence type="ECO:0000256" key="4">
    <source>
        <dbReference type="ARBA" id="ARBA00022989"/>
    </source>
</evidence>
<proteinExistence type="predicted"/>
<keyword evidence="5 6" id="KW-0472">Membrane</keyword>
<feature type="transmembrane region" description="Helical" evidence="6">
    <location>
        <begin position="232"/>
        <end position="252"/>
    </location>
</feature>
<dbReference type="Pfam" id="PF12698">
    <property type="entry name" value="ABC2_membrane_3"/>
    <property type="match status" value="1"/>
</dbReference>
<feature type="transmembrane region" description="Helical" evidence="6">
    <location>
        <begin position="402"/>
        <end position="424"/>
    </location>
</feature>
<keyword evidence="9" id="KW-1185">Reference proteome</keyword>
<evidence type="ECO:0000256" key="6">
    <source>
        <dbReference type="SAM" id="Phobius"/>
    </source>
</evidence>
<evidence type="ECO:0000256" key="1">
    <source>
        <dbReference type="ARBA" id="ARBA00004651"/>
    </source>
</evidence>
<keyword evidence="2" id="KW-1003">Cell membrane</keyword>
<feature type="domain" description="ABC-2 type transporter transmembrane" evidence="7">
    <location>
        <begin position="20"/>
        <end position="420"/>
    </location>
</feature>
<accession>A0A556MHJ8</accession>
<feature type="transmembrane region" description="Helical" evidence="6">
    <location>
        <begin position="20"/>
        <end position="39"/>
    </location>
</feature>
<dbReference type="GO" id="GO:0140359">
    <property type="term" value="F:ABC-type transporter activity"/>
    <property type="evidence" value="ECO:0007669"/>
    <property type="project" value="InterPro"/>
</dbReference>
<keyword evidence="3 6" id="KW-0812">Transmembrane</keyword>